<accession>A0A7W7PI15</accession>
<keyword evidence="4" id="KW-1185">Reference proteome</keyword>
<evidence type="ECO:0000313" key="3">
    <source>
        <dbReference type="EMBL" id="MBB4890567.1"/>
    </source>
</evidence>
<comment type="caution">
    <text evidence="3">The sequence shown here is derived from an EMBL/GenBank/DDBJ whole genome shotgun (WGS) entry which is preliminary data.</text>
</comment>
<dbReference type="AlphaFoldDB" id="A0A7W7PI15"/>
<dbReference type="Pfam" id="PF04149">
    <property type="entry name" value="DUF397"/>
    <property type="match status" value="1"/>
</dbReference>
<sequence length="82" mass="8782">MHAIRPGLSPATWRKSSHSNEPGGDCVEIADNIPGTVLVRDSKHPHGPALALPATAWTAFVATLSRRQGTCSATRENLSPRR</sequence>
<dbReference type="EMBL" id="JACHJG010000021">
    <property type="protein sequence ID" value="MBB4890567.1"/>
    <property type="molecule type" value="Genomic_DNA"/>
</dbReference>
<evidence type="ECO:0000313" key="4">
    <source>
        <dbReference type="Proteomes" id="UP000556436"/>
    </source>
</evidence>
<evidence type="ECO:0000256" key="1">
    <source>
        <dbReference type="SAM" id="MobiDB-lite"/>
    </source>
</evidence>
<evidence type="ECO:0000259" key="2">
    <source>
        <dbReference type="Pfam" id="PF04149"/>
    </source>
</evidence>
<feature type="region of interest" description="Disordered" evidence="1">
    <location>
        <begin position="1"/>
        <end position="28"/>
    </location>
</feature>
<feature type="domain" description="DUF397" evidence="2">
    <location>
        <begin position="11"/>
        <end position="64"/>
    </location>
</feature>
<gene>
    <name evidence="3" type="ORF">FHS38_006652</name>
</gene>
<proteinExistence type="predicted"/>
<protein>
    <recommendedName>
        <fullName evidence="2">DUF397 domain-containing protein</fullName>
    </recommendedName>
</protein>
<name>A0A7W7PI15_STRNE</name>
<dbReference type="InterPro" id="IPR007278">
    <property type="entry name" value="DUF397"/>
</dbReference>
<dbReference type="Proteomes" id="UP000556436">
    <property type="component" value="Unassembled WGS sequence"/>
</dbReference>
<reference evidence="3 4" key="1">
    <citation type="submission" date="2020-08" db="EMBL/GenBank/DDBJ databases">
        <title>Genomic Encyclopedia of Type Strains, Phase III (KMG-III): the genomes of soil and plant-associated and newly described type strains.</title>
        <authorList>
            <person name="Whitman W."/>
        </authorList>
    </citation>
    <scope>NUCLEOTIDE SEQUENCE [LARGE SCALE GENOMIC DNA]</scope>
    <source>
        <strain evidence="3 4">CECT 3265</strain>
    </source>
</reference>
<dbReference type="RefSeq" id="WP_184739859.1">
    <property type="nucleotide sequence ID" value="NZ_BMRW01000022.1"/>
</dbReference>
<organism evidence="3 4">
    <name type="scientific">Streptomyces netropsis</name>
    <name type="common">Streptoverticillium netropsis</name>
    <dbReference type="NCBI Taxonomy" id="55404"/>
    <lineage>
        <taxon>Bacteria</taxon>
        <taxon>Bacillati</taxon>
        <taxon>Actinomycetota</taxon>
        <taxon>Actinomycetes</taxon>
        <taxon>Kitasatosporales</taxon>
        <taxon>Streptomycetaceae</taxon>
        <taxon>Streptomyces</taxon>
    </lineage>
</organism>